<proteinExistence type="inferred from homology"/>
<dbReference type="OrthoDB" id="277011at2759"/>
<comment type="caution">
    <text evidence="3">The sequence shown here is derived from an EMBL/GenBank/DDBJ whole genome shotgun (WGS) entry which is preliminary data.</text>
</comment>
<evidence type="ECO:0000313" key="4">
    <source>
        <dbReference type="Proteomes" id="UP000179807"/>
    </source>
</evidence>
<dbReference type="Pfam" id="PF03031">
    <property type="entry name" value="NIF"/>
    <property type="match status" value="2"/>
</dbReference>
<dbReference type="InterPro" id="IPR023214">
    <property type="entry name" value="HAD_sf"/>
</dbReference>
<evidence type="ECO:0000313" key="3">
    <source>
        <dbReference type="EMBL" id="OHT14637.1"/>
    </source>
</evidence>
<organism evidence="3 4">
    <name type="scientific">Tritrichomonas foetus</name>
    <dbReference type="NCBI Taxonomy" id="1144522"/>
    <lineage>
        <taxon>Eukaryota</taxon>
        <taxon>Metamonada</taxon>
        <taxon>Parabasalia</taxon>
        <taxon>Tritrichomonadida</taxon>
        <taxon>Tritrichomonadidae</taxon>
        <taxon>Tritrichomonas</taxon>
    </lineage>
</organism>
<dbReference type="SMART" id="SM00577">
    <property type="entry name" value="CPDc"/>
    <property type="match status" value="1"/>
</dbReference>
<reference evidence="3" key="1">
    <citation type="submission" date="2016-10" db="EMBL/GenBank/DDBJ databases">
        <authorList>
            <person name="Benchimol M."/>
            <person name="Almeida L.G."/>
            <person name="Vasconcelos A.T."/>
            <person name="Perreira-Neves A."/>
            <person name="Rosa I.A."/>
            <person name="Tasca T."/>
            <person name="Bogo M.R."/>
            <person name="de Souza W."/>
        </authorList>
    </citation>
    <scope>NUCLEOTIDE SEQUENCE [LARGE SCALE GENOMIC DNA]</scope>
    <source>
        <strain evidence="3">K</strain>
    </source>
</reference>
<dbReference type="GO" id="GO:0015031">
    <property type="term" value="P:protein transport"/>
    <property type="evidence" value="ECO:0007669"/>
    <property type="project" value="UniProtKB-KW"/>
</dbReference>
<name>A0A1J4KYK1_9EUKA</name>
<evidence type="ECO:0000256" key="1">
    <source>
        <dbReference type="RuleBase" id="RU365079"/>
    </source>
</evidence>
<dbReference type="RefSeq" id="XP_068367773.1">
    <property type="nucleotide sequence ID" value="XM_068498102.1"/>
</dbReference>
<dbReference type="GeneID" id="94832806"/>
<dbReference type="GO" id="GO:0005744">
    <property type="term" value="C:TIM23 mitochondrial import inner membrane translocase complex"/>
    <property type="evidence" value="ECO:0007669"/>
    <property type="project" value="UniProtKB-UniRule"/>
</dbReference>
<evidence type="ECO:0000259" key="2">
    <source>
        <dbReference type="PROSITE" id="PS50969"/>
    </source>
</evidence>
<keyword evidence="1" id="KW-0653">Protein transport</keyword>
<keyword evidence="1" id="KW-0813">Transport</keyword>
<dbReference type="PANTHER" id="PTHR12210">
    <property type="entry name" value="DULLARD PROTEIN PHOSPHATASE"/>
    <property type="match status" value="1"/>
</dbReference>
<dbReference type="CDD" id="cd07521">
    <property type="entry name" value="HAD_FCP1-like"/>
    <property type="match status" value="1"/>
</dbReference>
<comment type="function">
    <text evidence="1">Essential component of the TIM23 complex, a complex that mediates the translocation of transit peptide-containing proteins across the mitochondrial inner membrane.</text>
</comment>
<dbReference type="InterPro" id="IPR004274">
    <property type="entry name" value="FCP1_dom"/>
</dbReference>
<dbReference type="SUPFAM" id="SSF56784">
    <property type="entry name" value="HAD-like"/>
    <property type="match status" value="2"/>
</dbReference>
<comment type="subcellular location">
    <subcellularLocation>
        <location evidence="1">Mitochondrion inner membrane</location>
        <topology evidence="1">Single-pass membrane protein</topology>
    </subcellularLocation>
</comment>
<protein>
    <recommendedName>
        <fullName evidence="1">Mitochondrial import inner membrane translocase subunit TIM50</fullName>
    </recommendedName>
</protein>
<keyword evidence="1" id="KW-0496">Mitochondrion</keyword>
<keyword evidence="1" id="KW-0811">Translocation</keyword>
<accession>A0A1J4KYK1</accession>
<dbReference type="Gene3D" id="3.40.50.1000">
    <property type="entry name" value="HAD superfamily/HAD-like"/>
    <property type="match status" value="2"/>
</dbReference>
<sequence length="310" mass="34907">MAELITHTPTMISHSLQCDQAATTAHFSTIGSFFSNTARDNLLTFNEIESTDPVTLMIDLDETLIHSSFEKPEFYSFSLDVPFNNSVYTVYVQIRPGAEEFIRQLCFLSYGSLINKIAREDNRDNFMNYYNSIFQNGSNLSNSDASSEGMSAANGFNTGFLRIDESNFMQIRNNLNFFRKGVFDVFIFTASMPEYAVPVVQKLVPWFPTSHILTRQYCRIVNISGQNDSTSNSQSCPVIVKDLTVFKRDLARMIIVDNSAESFMLQPENGILASTWIGDVTDFTLLDNLFPMLTAVAMARDVRVAMHPSA</sequence>
<dbReference type="Proteomes" id="UP000179807">
    <property type="component" value="Unassembled WGS sequence"/>
</dbReference>
<dbReference type="InterPro" id="IPR036412">
    <property type="entry name" value="HAD-like_sf"/>
</dbReference>
<gene>
    <name evidence="3" type="ORF">TRFO_14937</name>
</gene>
<feature type="domain" description="FCP1 homology" evidence="2">
    <location>
        <begin position="49"/>
        <end position="296"/>
    </location>
</feature>
<dbReference type="InterPro" id="IPR050365">
    <property type="entry name" value="TIM50"/>
</dbReference>
<dbReference type="EMBL" id="MLAK01000335">
    <property type="protein sequence ID" value="OHT14637.1"/>
    <property type="molecule type" value="Genomic_DNA"/>
</dbReference>
<keyword evidence="4" id="KW-1185">Reference proteome</keyword>
<comment type="similarity">
    <text evidence="1">Belongs to the TIM50 family.</text>
</comment>
<comment type="subunit">
    <text evidence="1">Component of the TIM23 complex.</text>
</comment>
<dbReference type="AlphaFoldDB" id="A0A1J4KYK1"/>
<dbReference type="PROSITE" id="PS50969">
    <property type="entry name" value="FCP1"/>
    <property type="match status" value="1"/>
</dbReference>
<dbReference type="VEuPathDB" id="TrichDB:TRFO_14937"/>
<keyword evidence="1" id="KW-0809">Transit peptide</keyword>